<evidence type="ECO:0000256" key="3">
    <source>
        <dbReference type="ARBA" id="ARBA00022692"/>
    </source>
</evidence>
<dbReference type="InterPro" id="IPR034003">
    <property type="entry name" value="ABCG_PDR_2"/>
</dbReference>
<keyword evidence="6" id="KW-0067">ATP-binding</keyword>
<keyword evidence="8 9" id="KW-0472">Membrane</keyword>
<name>A0A367XWI2_9ASCO</name>
<dbReference type="InterPro" id="IPR034001">
    <property type="entry name" value="ABCG_PDR_1"/>
</dbReference>
<dbReference type="SUPFAM" id="SSF52540">
    <property type="entry name" value="P-loop containing nucleoside triphosphate hydrolases"/>
    <property type="match status" value="2"/>
</dbReference>
<dbReference type="GO" id="GO:0005524">
    <property type="term" value="F:ATP binding"/>
    <property type="evidence" value="ECO:0007669"/>
    <property type="project" value="UniProtKB-KW"/>
</dbReference>
<feature type="transmembrane region" description="Helical" evidence="9">
    <location>
        <begin position="741"/>
        <end position="761"/>
    </location>
</feature>
<dbReference type="InterPro" id="IPR003593">
    <property type="entry name" value="AAA+_ATPase"/>
</dbReference>
<dbReference type="PANTHER" id="PTHR19241">
    <property type="entry name" value="ATP-BINDING CASSETTE TRANSPORTER"/>
    <property type="match status" value="1"/>
</dbReference>
<evidence type="ECO:0000256" key="7">
    <source>
        <dbReference type="ARBA" id="ARBA00022989"/>
    </source>
</evidence>
<dbReference type="CDD" id="cd03233">
    <property type="entry name" value="ABCG_PDR_domain1"/>
    <property type="match status" value="1"/>
</dbReference>
<dbReference type="Proteomes" id="UP000253472">
    <property type="component" value="Unassembled WGS sequence"/>
</dbReference>
<dbReference type="InterPro" id="IPR013525">
    <property type="entry name" value="ABC2_TM"/>
</dbReference>
<keyword evidence="3 9" id="KW-0812">Transmembrane</keyword>
<evidence type="ECO:0000256" key="1">
    <source>
        <dbReference type="ARBA" id="ARBA00004141"/>
    </source>
</evidence>
<dbReference type="GO" id="GO:0016887">
    <property type="term" value="F:ATP hydrolysis activity"/>
    <property type="evidence" value="ECO:0007669"/>
    <property type="project" value="InterPro"/>
</dbReference>
<keyword evidence="4" id="KW-0677">Repeat</keyword>
<dbReference type="InterPro" id="IPR017871">
    <property type="entry name" value="ABC_transporter-like_CS"/>
</dbReference>
<dbReference type="GO" id="GO:0140359">
    <property type="term" value="F:ABC-type transporter activity"/>
    <property type="evidence" value="ECO:0007669"/>
    <property type="project" value="InterPro"/>
</dbReference>
<dbReference type="FunFam" id="3.40.50.300:FF:000054">
    <property type="entry name" value="ABC multidrug transporter atrF"/>
    <property type="match status" value="1"/>
</dbReference>
<feature type="transmembrane region" description="Helical" evidence="9">
    <location>
        <begin position="605"/>
        <end position="622"/>
    </location>
</feature>
<dbReference type="EMBL" id="QLNQ01000028">
    <property type="protein sequence ID" value="RCK57985.1"/>
    <property type="molecule type" value="Genomic_DNA"/>
</dbReference>
<feature type="transmembrane region" description="Helical" evidence="9">
    <location>
        <begin position="1199"/>
        <end position="1218"/>
    </location>
</feature>
<feature type="transmembrane region" description="Helical" evidence="9">
    <location>
        <begin position="1437"/>
        <end position="1458"/>
    </location>
</feature>
<dbReference type="Pfam" id="PF14510">
    <property type="entry name" value="ABC_trans_N"/>
    <property type="match status" value="1"/>
</dbReference>
<gene>
    <name evidence="11" type="primary">CDR1_3</name>
    <name evidence="11" type="ORF">Cantr_06533</name>
</gene>
<evidence type="ECO:0000313" key="11">
    <source>
        <dbReference type="EMBL" id="RCK57985.1"/>
    </source>
</evidence>
<evidence type="ECO:0000256" key="9">
    <source>
        <dbReference type="SAM" id="Phobius"/>
    </source>
</evidence>
<dbReference type="PROSITE" id="PS50893">
    <property type="entry name" value="ABC_TRANSPORTER_2"/>
    <property type="match status" value="2"/>
</dbReference>
<feature type="domain" description="ABC transporter" evidence="10">
    <location>
        <begin position="132"/>
        <end position="383"/>
    </location>
</feature>
<feature type="transmembrane region" description="Helical" evidence="9">
    <location>
        <begin position="634"/>
        <end position="654"/>
    </location>
</feature>
<keyword evidence="7 9" id="KW-1133">Transmembrane helix</keyword>
<evidence type="ECO:0000313" key="12">
    <source>
        <dbReference type="Proteomes" id="UP000253472"/>
    </source>
</evidence>
<keyword evidence="5" id="KW-0547">Nucleotide-binding</keyword>
<dbReference type="SMART" id="SM00382">
    <property type="entry name" value="AAA"/>
    <property type="match status" value="2"/>
</dbReference>
<feature type="transmembrane region" description="Helical" evidence="9">
    <location>
        <begin position="1319"/>
        <end position="1338"/>
    </location>
</feature>
<feature type="transmembrane region" description="Helical" evidence="9">
    <location>
        <begin position="493"/>
        <end position="515"/>
    </location>
</feature>
<dbReference type="InterPro" id="IPR029481">
    <property type="entry name" value="ABC_trans_N"/>
</dbReference>
<evidence type="ECO:0000256" key="8">
    <source>
        <dbReference type="ARBA" id="ARBA00023136"/>
    </source>
</evidence>
<dbReference type="Pfam" id="PF01061">
    <property type="entry name" value="ABC2_membrane"/>
    <property type="match status" value="2"/>
</dbReference>
<comment type="caution">
    <text evidence="11">The sequence shown here is derived from an EMBL/GenBank/DDBJ whole genome shotgun (WGS) entry which is preliminary data.</text>
</comment>
<feature type="transmembrane region" description="Helical" evidence="9">
    <location>
        <begin position="527"/>
        <end position="548"/>
    </location>
</feature>
<dbReference type="PROSITE" id="PS00211">
    <property type="entry name" value="ABC_TRANSPORTER_1"/>
    <property type="match status" value="1"/>
</dbReference>
<evidence type="ECO:0000256" key="6">
    <source>
        <dbReference type="ARBA" id="ARBA00022840"/>
    </source>
</evidence>
<dbReference type="Pfam" id="PF00005">
    <property type="entry name" value="ABC_tran"/>
    <property type="match status" value="2"/>
</dbReference>
<keyword evidence="12" id="KW-1185">Reference proteome</keyword>
<feature type="transmembrane region" description="Helical" evidence="9">
    <location>
        <begin position="1287"/>
        <end position="1307"/>
    </location>
</feature>
<evidence type="ECO:0000256" key="2">
    <source>
        <dbReference type="ARBA" id="ARBA00022448"/>
    </source>
</evidence>
<feature type="transmembrane region" description="Helical" evidence="9">
    <location>
        <begin position="1166"/>
        <end position="1187"/>
    </location>
</feature>
<dbReference type="Gene3D" id="3.40.50.300">
    <property type="entry name" value="P-loop containing nucleotide triphosphate hydrolases"/>
    <property type="match status" value="2"/>
</dbReference>
<evidence type="ECO:0000256" key="4">
    <source>
        <dbReference type="ARBA" id="ARBA00022737"/>
    </source>
</evidence>
<accession>A0A367XWI2</accession>
<evidence type="ECO:0000256" key="5">
    <source>
        <dbReference type="ARBA" id="ARBA00022741"/>
    </source>
</evidence>
<dbReference type="Pfam" id="PF06422">
    <property type="entry name" value="PDR_CDR"/>
    <property type="match status" value="1"/>
</dbReference>
<dbReference type="CDD" id="cd03232">
    <property type="entry name" value="ABCG_PDR_domain2"/>
    <property type="match status" value="1"/>
</dbReference>
<dbReference type="GO" id="GO:0016020">
    <property type="term" value="C:membrane"/>
    <property type="evidence" value="ECO:0007669"/>
    <property type="project" value="UniProtKB-SubCell"/>
</dbReference>
<reference evidence="11 12" key="1">
    <citation type="submission" date="2018-06" db="EMBL/GenBank/DDBJ databases">
        <title>Whole genome sequencing of Candida tropicalis (genome annotated by CSBL at Korea University).</title>
        <authorList>
            <person name="Ahn J."/>
        </authorList>
    </citation>
    <scope>NUCLEOTIDE SEQUENCE [LARGE SCALE GENOMIC DNA]</scope>
    <source>
        <strain evidence="11 12">ATCC 20962</strain>
    </source>
</reference>
<feature type="domain" description="ABC transporter" evidence="10">
    <location>
        <begin position="830"/>
        <end position="1074"/>
    </location>
</feature>
<dbReference type="InterPro" id="IPR010929">
    <property type="entry name" value="PDR_CDR_ABC"/>
</dbReference>
<dbReference type="InterPro" id="IPR005285">
    <property type="entry name" value="Drug-R_PDR/CDR"/>
</dbReference>
<organism evidence="11 12">
    <name type="scientific">Candida viswanathii</name>
    <dbReference type="NCBI Taxonomy" id="5486"/>
    <lineage>
        <taxon>Eukaryota</taxon>
        <taxon>Fungi</taxon>
        <taxon>Dikarya</taxon>
        <taxon>Ascomycota</taxon>
        <taxon>Saccharomycotina</taxon>
        <taxon>Pichiomycetes</taxon>
        <taxon>Debaryomycetaceae</taxon>
        <taxon>Candida/Lodderomyces clade</taxon>
        <taxon>Candida</taxon>
    </lineage>
</organism>
<dbReference type="OrthoDB" id="245989at2759"/>
<dbReference type="STRING" id="5486.A0A367XWI2"/>
<dbReference type="InterPro" id="IPR027417">
    <property type="entry name" value="P-loop_NTPase"/>
</dbReference>
<sequence>MSDKDPNTSSASDLSNKEYTGFKKEEIKNLARTITADNSSQALVRYLSQMSQVPGVNPCDVDNLPPELNPDSDDFDSKLWIKNLRKLYDSDPEYWQHSKLGVAYRDLRVYGVANDVDYQPTVTNALWKLAGKGLRHLWKEDKSRYFDILKTMDGIMRPGEVTVVLGRPGAGCSTLLKTIAAQTYGFHVAKESVMTYDGMTQGDIEHHYRGDVIYSAETEVHIPHMTVGHTLEFAARLRTPLNRGIGISREAYAKHMADAYMATYGISHTRNTKVGNDIVRGVSGGERKRVSIAEVSLSGAKIQCWDNSTRGLDSATALEFVRALKVSARILECTPVIAIYQCSQDSYDLFDNVVVLYEGYQIFFGKADKAKEYFINMGYKCLQRQTTADYLTSLTNPAEREPLPGYENKVPRTPAEFEAYWKKSPEYAALVQNIDGYLAQCEKLNTKQVYHNSHVARQSKHIRPSSPYTVSFFMQVRYLVARNFIRMKGDPSIAILSSVGQLIMGLILASVFYNLPPTTSSFYYRGVALFYAVLFNAFSSMLEVMTLYEARPVVEKHRKFALYRPSADALASIVSELPVKLVTSISFNFVFYFMVNLRREPGRFFFYWLMNIFATLVMSHFFRSVGAVTTSLEGAMTPSTILLLAMVIYTGFVVPKPDMLGWAKWISYINPVAYVFESIMVNEFHGRDFLCSTYVPMGPFYEDVSPENQVCTAVGSVPGEAYVSGTEFLRYSYQYYNVHKWRNLGIVIGFTIFFLAIYIGLTEINRGAMQKGEIVLFLKGDIKKHKRDRHHEDVEGGGEISEKVTQDALSEEDDESGLKGIVLAKEREIFFWKDLTYKIRIKKEDRVILNHVYGWVKPGQITALMGATGAGKTTLLNCLSGRLAVGVVTDGERLVNGHRLDSSFPRSIGYVQQQDIHLQTSTVREALRFSAYLRQSRKVSKKEKEEYVEYILNLLDMTSYADALVGVAGEGLNVEQRKRLTIGVELVAKPKLLLFLDEPTSGLDSQTAWSICKLMRKLADHGQAILCTIHQPSALIMAEFDRLLFLRKGGETVYFGDLGENCQTMIDYFEKHGADPCPKEANPAEWMLEVVGAAPGSHAKQDYFEVWRNSTEYQEVQNQISHMETELVKLPRDEDPESRLTYAAPLWKQYFLVTWRTIVQDWRTPGYIYGKLFLVITSSLFNGFSFFNTGNSIQTMTNQMFSIFMSFIVLNSLLEQMLPAYVKNRDLFETREAPSRTFSWFTFISSQISSEIPFQLALGTVAYFSWYYPVGLYRNAEPTDSVHSRGAFMWLLQISFYVYITTLGHFANSFTELPDAAANLANLMFSLCLIFCGVLAGPDQLPGFWIFMYRCNPLTYLIQAILSTALANSRVQCSPHEYVQINPPSNQSCEDFMGPFAATVGGYVVTEQDACLYCPMDETNTFLESVNAIFSERYRNYGIFVAFIMVNIIFAIFFYWLARVPKGNRESKQMKRKIRKRSV</sequence>
<protein>
    <submittedName>
        <fullName evidence="11">Multidrug resistance protein CDR1</fullName>
    </submittedName>
</protein>
<proteinExistence type="predicted"/>
<comment type="subcellular location">
    <subcellularLocation>
        <location evidence="1">Membrane</location>
        <topology evidence="1">Multi-pass membrane protein</topology>
    </subcellularLocation>
</comment>
<evidence type="ECO:0000259" key="10">
    <source>
        <dbReference type="PROSITE" id="PS50893"/>
    </source>
</evidence>
<dbReference type="GO" id="GO:1990961">
    <property type="term" value="P:xenobiotic detoxification by transmembrane export across the plasma membrane"/>
    <property type="evidence" value="ECO:0007669"/>
    <property type="project" value="InterPro"/>
</dbReference>
<dbReference type="NCBIfam" id="TIGR00956">
    <property type="entry name" value="3a01205"/>
    <property type="match status" value="1"/>
</dbReference>
<feature type="transmembrane region" description="Helical" evidence="9">
    <location>
        <begin position="569"/>
        <end position="593"/>
    </location>
</feature>
<keyword evidence="2" id="KW-0813">Transport</keyword>
<dbReference type="InterPro" id="IPR003439">
    <property type="entry name" value="ABC_transporter-like_ATP-bd"/>
</dbReference>